<evidence type="ECO:0000313" key="2">
    <source>
        <dbReference type="Proteomes" id="UP000039324"/>
    </source>
</evidence>
<name>A0A0G4IH06_PLABS</name>
<dbReference type="EMBL" id="CDSF01000001">
    <property type="protein sequence ID" value="CEO94357.1"/>
    <property type="molecule type" value="Genomic_DNA"/>
</dbReference>
<proteinExistence type="predicted"/>
<evidence type="ECO:0000313" key="1">
    <source>
        <dbReference type="EMBL" id="CEO94357.1"/>
    </source>
</evidence>
<dbReference type="Proteomes" id="UP000039324">
    <property type="component" value="Unassembled WGS sequence"/>
</dbReference>
<protein>
    <submittedName>
        <fullName evidence="1">Uncharacterized protein</fullName>
    </submittedName>
</protein>
<dbReference type="AlphaFoldDB" id="A0A0G4IH06"/>
<gene>
    <name evidence="1" type="ORF">PBRA_000142</name>
</gene>
<keyword evidence="2" id="KW-1185">Reference proteome</keyword>
<accession>A0A0G4IH06</accession>
<organism evidence="1 2">
    <name type="scientific">Plasmodiophora brassicae</name>
    <name type="common">Clubroot disease agent</name>
    <dbReference type="NCBI Taxonomy" id="37360"/>
    <lineage>
        <taxon>Eukaryota</taxon>
        <taxon>Sar</taxon>
        <taxon>Rhizaria</taxon>
        <taxon>Endomyxa</taxon>
        <taxon>Phytomyxea</taxon>
        <taxon>Plasmodiophorida</taxon>
        <taxon>Plasmodiophoridae</taxon>
        <taxon>Plasmodiophora</taxon>
    </lineage>
</organism>
<sequence length="187" mass="21493">MSTLDLSKMPMPSEMPREMIKLLRSVGCQAEFSECGRNLVKFSPIMYGDTAWQHYERWARGARNVIVTVGCYATKYIEDKFVVPPWEDRNQIVREAASIRTHLARMDFSSLTQRVLPDVPGPLLPCPPYEIVEDPRMALTVLMERLRHPPAVSLGYKELNNLHPRTFMCDIVHAWKNACVTIHLIKP</sequence>
<reference evidence="1 2" key="1">
    <citation type="submission" date="2015-02" db="EMBL/GenBank/DDBJ databases">
        <authorList>
            <person name="Chooi Y.-H."/>
        </authorList>
    </citation>
    <scope>NUCLEOTIDE SEQUENCE [LARGE SCALE GENOMIC DNA]</scope>
    <source>
        <strain evidence="1">E3</strain>
    </source>
</reference>